<evidence type="ECO:0000313" key="4">
    <source>
        <dbReference type="Proteomes" id="UP000603708"/>
    </source>
</evidence>
<feature type="chain" id="PRO_5038711248" evidence="1">
    <location>
        <begin position="25"/>
        <end position="395"/>
    </location>
</feature>
<dbReference type="RefSeq" id="WP_189928964.1">
    <property type="nucleotide sequence ID" value="NZ_BNCD01000001.1"/>
</dbReference>
<dbReference type="EMBL" id="BNCD01000001">
    <property type="protein sequence ID" value="GHH69720.1"/>
    <property type="molecule type" value="Genomic_DNA"/>
</dbReference>
<gene>
    <name evidence="3" type="ORF">GCM10018793_02610</name>
</gene>
<keyword evidence="1" id="KW-0732">Signal</keyword>
<dbReference type="InterPro" id="IPR011041">
    <property type="entry name" value="Quinoprot_gluc/sorb_DH_b-prop"/>
</dbReference>
<organism evidence="3 4">
    <name type="scientific">Streptomyces sulfonofaciens</name>
    <dbReference type="NCBI Taxonomy" id="68272"/>
    <lineage>
        <taxon>Bacteria</taxon>
        <taxon>Bacillati</taxon>
        <taxon>Actinomycetota</taxon>
        <taxon>Actinomycetes</taxon>
        <taxon>Kitasatosporales</taxon>
        <taxon>Streptomycetaceae</taxon>
        <taxon>Streptomyces</taxon>
    </lineage>
</organism>
<evidence type="ECO:0000256" key="1">
    <source>
        <dbReference type="SAM" id="SignalP"/>
    </source>
</evidence>
<protein>
    <submittedName>
        <fullName evidence="3">Glucose dehydrogenase</fullName>
    </submittedName>
</protein>
<name>A0A919FQB7_9ACTN</name>
<dbReference type="AlphaFoldDB" id="A0A919FQB7"/>
<dbReference type="SUPFAM" id="SSF50952">
    <property type="entry name" value="Soluble quinoprotein glucose dehydrogenase"/>
    <property type="match status" value="1"/>
</dbReference>
<dbReference type="Proteomes" id="UP000603708">
    <property type="component" value="Unassembled WGS sequence"/>
</dbReference>
<dbReference type="PANTHER" id="PTHR19328:SF75">
    <property type="entry name" value="ALDOSE SUGAR DEHYDROGENASE YLII"/>
    <property type="match status" value="1"/>
</dbReference>
<keyword evidence="4" id="KW-1185">Reference proteome</keyword>
<accession>A0A919FQB7</accession>
<sequence length="395" mass="42146">MTQRRWTKLLVLALSAALFTPLTAGQAGASVPLDELTATTTQLAQGLQRPVGITAPDDGTDRLFILEKAGDVRVYDPDGGLAPDPLLDIRDKVDTSGNERGLLGIAPAPDFARSQVLYLAYTALPDGADTLARYSLADDSLEVLLSQDHSENSNHNAGQLAFGSDGDLYWSIGDGGGADDAPNNAQNLNTLLGKILRIDVSRTCGDLPYCVPEDNPFVGVANARPEIWVYGVRNPWRFSFDEADGSLWIGDVGQGSQEEVDHLTPDQGGANLGWSCREGSEAHLPGRCADGTEFTEPVFTYRTSTQGCSVIGGYVYHGEEFGDLAEGTYLASDYCSSTAWAIRQNADGTYTTGTLGTLPTQVTAFGQGADGELYLVNDLPGQLHKVTFEQVSASR</sequence>
<proteinExistence type="predicted"/>
<feature type="domain" description="Glucose/Sorbosone dehydrogenase" evidence="2">
    <location>
        <begin position="47"/>
        <end position="383"/>
    </location>
</feature>
<reference evidence="3" key="1">
    <citation type="journal article" date="2014" name="Int. J. Syst. Evol. Microbiol.">
        <title>Complete genome sequence of Corynebacterium casei LMG S-19264T (=DSM 44701T), isolated from a smear-ripened cheese.</title>
        <authorList>
            <consortium name="US DOE Joint Genome Institute (JGI-PGF)"/>
            <person name="Walter F."/>
            <person name="Albersmeier A."/>
            <person name="Kalinowski J."/>
            <person name="Ruckert C."/>
        </authorList>
    </citation>
    <scope>NUCLEOTIDE SEQUENCE</scope>
    <source>
        <strain evidence="3">JCM 5069</strain>
    </source>
</reference>
<dbReference type="Pfam" id="PF07995">
    <property type="entry name" value="GSDH"/>
    <property type="match status" value="1"/>
</dbReference>
<evidence type="ECO:0000313" key="3">
    <source>
        <dbReference type="EMBL" id="GHH69720.1"/>
    </source>
</evidence>
<reference evidence="3" key="2">
    <citation type="submission" date="2020-09" db="EMBL/GenBank/DDBJ databases">
        <authorList>
            <person name="Sun Q."/>
            <person name="Ohkuma M."/>
        </authorList>
    </citation>
    <scope>NUCLEOTIDE SEQUENCE</scope>
    <source>
        <strain evidence="3">JCM 5069</strain>
    </source>
</reference>
<dbReference type="InterPro" id="IPR011042">
    <property type="entry name" value="6-blade_b-propeller_TolB-like"/>
</dbReference>
<dbReference type="PANTHER" id="PTHR19328">
    <property type="entry name" value="HEDGEHOG-INTERACTING PROTEIN"/>
    <property type="match status" value="1"/>
</dbReference>
<dbReference type="InterPro" id="IPR012938">
    <property type="entry name" value="Glc/Sorbosone_DH"/>
</dbReference>
<dbReference type="Gene3D" id="2.120.10.30">
    <property type="entry name" value="TolB, C-terminal domain"/>
    <property type="match status" value="1"/>
</dbReference>
<evidence type="ECO:0000259" key="2">
    <source>
        <dbReference type="Pfam" id="PF07995"/>
    </source>
</evidence>
<feature type="signal peptide" evidence="1">
    <location>
        <begin position="1"/>
        <end position="24"/>
    </location>
</feature>
<comment type="caution">
    <text evidence="3">The sequence shown here is derived from an EMBL/GenBank/DDBJ whole genome shotgun (WGS) entry which is preliminary data.</text>
</comment>